<accession>A0ABR4CH22</accession>
<name>A0ABR4CH22_9HELO</name>
<reference evidence="1 2" key="1">
    <citation type="journal article" date="2024" name="Commun. Biol.">
        <title>Comparative genomic analysis of thermophilic fungi reveals convergent evolutionary adaptations and gene losses.</title>
        <authorList>
            <person name="Steindorff A.S."/>
            <person name="Aguilar-Pontes M.V."/>
            <person name="Robinson A.J."/>
            <person name="Andreopoulos B."/>
            <person name="LaButti K."/>
            <person name="Kuo A."/>
            <person name="Mondo S."/>
            <person name="Riley R."/>
            <person name="Otillar R."/>
            <person name="Haridas S."/>
            <person name="Lipzen A."/>
            <person name="Grimwood J."/>
            <person name="Schmutz J."/>
            <person name="Clum A."/>
            <person name="Reid I.D."/>
            <person name="Moisan M.C."/>
            <person name="Butler G."/>
            <person name="Nguyen T.T.M."/>
            <person name="Dewar K."/>
            <person name="Conant G."/>
            <person name="Drula E."/>
            <person name="Henrissat B."/>
            <person name="Hansel C."/>
            <person name="Singer S."/>
            <person name="Hutchinson M.I."/>
            <person name="de Vries R.P."/>
            <person name="Natvig D.O."/>
            <person name="Powell A.J."/>
            <person name="Tsang A."/>
            <person name="Grigoriev I.V."/>
        </authorList>
    </citation>
    <scope>NUCLEOTIDE SEQUENCE [LARGE SCALE GENOMIC DNA]</scope>
    <source>
        <strain evidence="1 2">CBS 494.80</strain>
    </source>
</reference>
<comment type="caution">
    <text evidence="1">The sequence shown here is derived from an EMBL/GenBank/DDBJ whole genome shotgun (WGS) entry which is preliminary data.</text>
</comment>
<gene>
    <name evidence="1" type="ORF">VTL71DRAFT_15350</name>
</gene>
<dbReference type="Proteomes" id="UP001595075">
    <property type="component" value="Unassembled WGS sequence"/>
</dbReference>
<evidence type="ECO:0000313" key="1">
    <source>
        <dbReference type="EMBL" id="KAL2069012.1"/>
    </source>
</evidence>
<dbReference type="EMBL" id="JAZHXI010000008">
    <property type="protein sequence ID" value="KAL2069012.1"/>
    <property type="molecule type" value="Genomic_DNA"/>
</dbReference>
<keyword evidence="2" id="KW-1185">Reference proteome</keyword>
<evidence type="ECO:0000313" key="2">
    <source>
        <dbReference type="Proteomes" id="UP001595075"/>
    </source>
</evidence>
<protein>
    <submittedName>
        <fullName evidence="1">Uncharacterized protein</fullName>
    </submittedName>
</protein>
<proteinExistence type="predicted"/>
<organism evidence="1 2">
    <name type="scientific">Oculimacula yallundae</name>
    <dbReference type="NCBI Taxonomy" id="86028"/>
    <lineage>
        <taxon>Eukaryota</taxon>
        <taxon>Fungi</taxon>
        <taxon>Dikarya</taxon>
        <taxon>Ascomycota</taxon>
        <taxon>Pezizomycotina</taxon>
        <taxon>Leotiomycetes</taxon>
        <taxon>Helotiales</taxon>
        <taxon>Ploettnerulaceae</taxon>
        <taxon>Oculimacula</taxon>
    </lineage>
</organism>
<sequence length="117" mass="13649">MRITLKQISFSMPSWCWGLFALNLSGKFYRLLRLLELDAVFRQSMVSLTLQDYLHTPGQRLHEKTVKVFLFKRSNSNSEHKRLVEDIGKFYNITSSKQHQGIAVLDGLFNRRGTEDV</sequence>